<dbReference type="PANTHER" id="PTHR46082">
    <property type="entry name" value="ATP/GTP-BINDING PROTEIN-RELATED"/>
    <property type="match status" value="1"/>
</dbReference>
<dbReference type="InterPro" id="IPR035994">
    <property type="entry name" value="Nucleoside_phosphorylase_sf"/>
</dbReference>
<feature type="region of interest" description="Disordered" evidence="2">
    <location>
        <begin position="848"/>
        <end position="879"/>
    </location>
</feature>
<evidence type="ECO:0000256" key="2">
    <source>
        <dbReference type="SAM" id="MobiDB-lite"/>
    </source>
</evidence>
<dbReference type="Pfam" id="PF24883">
    <property type="entry name" value="NPHP3_N"/>
    <property type="match status" value="1"/>
</dbReference>
<feature type="region of interest" description="Disordered" evidence="2">
    <location>
        <begin position="678"/>
        <end position="699"/>
    </location>
</feature>
<dbReference type="SUPFAM" id="SSF52540">
    <property type="entry name" value="P-loop containing nucleoside triphosphate hydrolases"/>
    <property type="match status" value="1"/>
</dbReference>
<dbReference type="InterPro" id="IPR056884">
    <property type="entry name" value="NPHP3-like_N"/>
</dbReference>
<dbReference type="PANTHER" id="PTHR46082:SF11">
    <property type="entry name" value="AAA+ ATPASE DOMAIN-CONTAINING PROTEIN-RELATED"/>
    <property type="match status" value="1"/>
</dbReference>
<feature type="region of interest" description="Disordered" evidence="2">
    <location>
        <begin position="1"/>
        <end position="20"/>
    </location>
</feature>
<dbReference type="InterPro" id="IPR053137">
    <property type="entry name" value="NLR-like"/>
</dbReference>
<feature type="compositionally biased region" description="Basic and acidic residues" evidence="2">
    <location>
        <begin position="1"/>
        <end position="12"/>
    </location>
</feature>
<evidence type="ECO:0000259" key="3">
    <source>
        <dbReference type="Pfam" id="PF24883"/>
    </source>
</evidence>
<evidence type="ECO:0000313" key="5">
    <source>
        <dbReference type="Proteomes" id="UP001373714"/>
    </source>
</evidence>
<reference evidence="4 5" key="1">
    <citation type="submission" date="2019-10" db="EMBL/GenBank/DDBJ databases">
        <authorList>
            <person name="Palmer J.M."/>
        </authorList>
    </citation>
    <scope>NUCLEOTIDE SEQUENCE [LARGE SCALE GENOMIC DNA]</scope>
    <source>
        <strain evidence="4 5">TWF730</strain>
    </source>
</reference>
<dbReference type="EMBL" id="JAVHNS010000007">
    <property type="protein sequence ID" value="KAK6349222.1"/>
    <property type="molecule type" value="Genomic_DNA"/>
</dbReference>
<feature type="domain" description="Nephrocystin 3-like N-terminal" evidence="3">
    <location>
        <begin position="404"/>
        <end position="578"/>
    </location>
</feature>
<accession>A0AAV9UXH3</accession>
<keyword evidence="1" id="KW-0677">Repeat</keyword>
<keyword evidence="5" id="KW-1185">Reference proteome</keyword>
<dbReference type="Gene3D" id="3.40.50.1580">
    <property type="entry name" value="Nucleoside phosphorylase domain"/>
    <property type="match status" value="1"/>
</dbReference>
<evidence type="ECO:0000256" key="1">
    <source>
        <dbReference type="ARBA" id="ARBA00022737"/>
    </source>
</evidence>
<dbReference type="Gene3D" id="3.40.50.300">
    <property type="entry name" value="P-loop containing nucleotide triphosphate hydrolases"/>
    <property type="match status" value="1"/>
</dbReference>
<dbReference type="GO" id="GO:0009116">
    <property type="term" value="P:nucleoside metabolic process"/>
    <property type="evidence" value="ECO:0007669"/>
    <property type="project" value="InterPro"/>
</dbReference>
<dbReference type="GO" id="GO:0003824">
    <property type="term" value="F:catalytic activity"/>
    <property type="evidence" value="ECO:0007669"/>
    <property type="project" value="InterPro"/>
</dbReference>
<evidence type="ECO:0000313" key="4">
    <source>
        <dbReference type="EMBL" id="KAK6349222.1"/>
    </source>
</evidence>
<feature type="region of interest" description="Disordered" evidence="2">
    <location>
        <begin position="1011"/>
        <end position="1036"/>
    </location>
</feature>
<dbReference type="InterPro" id="IPR027417">
    <property type="entry name" value="P-loop_NTPase"/>
</dbReference>
<dbReference type="Proteomes" id="UP001373714">
    <property type="component" value="Unassembled WGS sequence"/>
</dbReference>
<gene>
    <name evidence="4" type="ORF">TWF730_009974</name>
</gene>
<comment type="caution">
    <text evidence="4">The sequence shown here is derived from an EMBL/GenBank/DDBJ whole genome shotgun (WGS) entry which is preliminary data.</text>
</comment>
<protein>
    <recommendedName>
        <fullName evidence="3">Nephrocystin 3-like N-terminal domain-containing protein</fullName>
    </recommendedName>
</protein>
<organism evidence="4 5">
    <name type="scientific">Orbilia blumenaviensis</name>
    <dbReference type="NCBI Taxonomy" id="1796055"/>
    <lineage>
        <taxon>Eukaryota</taxon>
        <taxon>Fungi</taxon>
        <taxon>Dikarya</taxon>
        <taxon>Ascomycota</taxon>
        <taxon>Pezizomycotina</taxon>
        <taxon>Orbiliomycetes</taxon>
        <taxon>Orbiliales</taxon>
        <taxon>Orbiliaceae</taxon>
        <taxon>Orbilia</taxon>
    </lineage>
</organism>
<sequence length="1731" mass="193776">MSKKKWYNESYDRNAPGESTSSRLRYTIGWICALPIEMKAASFMLDEIHPKDVRIGPEDYNEYIFGTIGKHQIVIARPHLSLQGTSPALVTRMKLSFPSIQFYLTVGTGGGIPLNADIRLGDVVVGVPTGRFPGLIECDYREITARARGQFEKTNILNKPSRELLNIVSKLRENNLYQGCQIPMILAGALQKLPSGVTAFARPDEEDILFEADYNHVDEYSCNMCDKSKTVIRRARHNQDPLVHYGLIASSNRVMKDAAIRDWVAQETDAYCFEIDTAGIPNIVDCLVIRGICDYCDSHRNKQWQGYASATAAAYAKELLLAMPVDAVEIPSGERHVLEQPSCDSNSNVLTGAYMITHFRIDMVGIQLLTLKLNKENYKKNILSSLSFPTMSDRRNNITQAHPGTCDWIFQTAKFNEWFYQYNFDREPFDDILWIKGKPGTGKSTLMKEILLFYRGSFQDHTIAAHFFDTGVAAESHEGMLRSLLCQLLDQNAKACDFFISHFIKSEEHGSLLQWHKEKLEKAFIELIPSFDRPVLLLVDALDECYGPDIEEFIEFLKALNSSPSRNSLLLRVCVSSRHYPAMAISMILTHEIDIEREAGHVDDIITYIGDRLELEDPTGDIQSALHLKSNGVFLWIVIAVRVLNRAYDNGIDIIGPTSGVFQKLLSDIDDDVRVRLGGALPESPTHPKDEDSDTESDVSYAAFSSSKTSTIDSQSSVGDIVVLHQVACEKVARILFSNSDLGALYSEAVAKWRREAFNKAHRNILKDYVKDLSLETQGRGFDLQVLKFLGRSRIRDRITQRIHDLGAQSAKQGMEQSEWLYDQEESRAVDELLDRFLKSQDQYIGPNLVDTTTKGDERAEDSDNDFGSGEDGLSEDESDIKHQLVEGLNSAVNFLTHGKSFQYLKSTLDSLLHPPKNIKDALEFGNTRVVKRLLTQRFDEVAGDEYSWLRELKEAGFSFGEIAEVLMQDASDAPWIYFEPQDVGKSEIYPEENSHTPLCAHKCFSDLLEENKEPGTPNQTKRSADEIAPSTASHSKAEIDMQKIQELCGLAGVTPSSRDPGEWNGVVVLQDEASIATVSYGEVVSNQTATFDSKDEWGMNSRTLKKIITTLTHFCSAASVMQSLGLCCDSFTVLVHPIHNPEIATTINIYHIRFVLIVDLLLELKPPYGSKSAFESRLPNIIERLRPVLESIEQNLSENIPHENVDEILNLLAMIAQFLSIGLLSYAQGHVSPICPFFLDRPQRKTILAGAKPDGDQSQCITLEPTELTCVGEMIGSPVLAFRLYSSVTDALSSEGERTFDILTTSEDLLDTWGPGEFITDNSVRTSLFAIRIYGGIIYRPDDTSMFHWSNTISLDSIKPVPFRPGTKIRIGSPVQVNENCIIDEDQCFKASSSALQNLGVYPIRWEFDEIQGVLQAGYYGVVQVGGAKHKVSGRTWKQDILDRDKHALVPYLNCLCGLQVSFCTGIARRVTLGQLIADPFRIFVEMKFETDLLHKIDEIVQALKENKLQLYLRGLTKEIRNTILDIIRTIVISLGSTGIDAGKRFLSVAWIRQNSPPQGFRIPCSGEGNSWVHVLADSEDCATFACISYDCLITPEVHCQSAGPGPFWKHTTPLLETAICQCNESATSQAVATFALDDKSTYFFRKMDSLLKVTVGTQGPSTNATLYIAESKIPSSIVRRMDMTRGKNWTRIRERKELLENAIEPVIITVLKRSRLDIFLPPVPAIPPP</sequence>
<name>A0AAV9UXH3_9PEZI</name>
<dbReference type="SUPFAM" id="SSF53167">
    <property type="entry name" value="Purine and uridine phosphorylases"/>
    <property type="match status" value="1"/>
</dbReference>
<proteinExistence type="predicted"/>